<gene>
    <name evidence="1" type="ORF">BCV70DRAFT_4083</name>
</gene>
<dbReference type="AlphaFoldDB" id="A0A317XWN0"/>
<evidence type="ECO:0000313" key="2">
    <source>
        <dbReference type="Proteomes" id="UP000246740"/>
    </source>
</evidence>
<dbReference type="EMBL" id="KZ819188">
    <property type="protein sequence ID" value="PWZ02664.1"/>
    <property type="molecule type" value="Genomic_DNA"/>
</dbReference>
<protein>
    <submittedName>
        <fullName evidence="1">Uncharacterized protein</fullName>
    </submittedName>
</protein>
<accession>A0A317XWN0</accession>
<organism evidence="1 2">
    <name type="scientific">Testicularia cyperi</name>
    <dbReference type="NCBI Taxonomy" id="1882483"/>
    <lineage>
        <taxon>Eukaryota</taxon>
        <taxon>Fungi</taxon>
        <taxon>Dikarya</taxon>
        <taxon>Basidiomycota</taxon>
        <taxon>Ustilaginomycotina</taxon>
        <taxon>Ustilaginomycetes</taxon>
        <taxon>Ustilaginales</taxon>
        <taxon>Anthracoideaceae</taxon>
        <taxon>Testicularia</taxon>
    </lineage>
</organism>
<keyword evidence="2" id="KW-1185">Reference proteome</keyword>
<dbReference type="InParanoid" id="A0A317XWN0"/>
<dbReference type="Proteomes" id="UP000246740">
    <property type="component" value="Unassembled WGS sequence"/>
</dbReference>
<proteinExistence type="predicted"/>
<name>A0A317XWN0_9BASI</name>
<sequence>MGVRRHSLACRTSAVQCSASLLTAQPITLSFQMPWRSRTCHRFAATEIWLLMIEPNEKLLCPWSWTADQTRRKGLERHRPRPWFL</sequence>
<evidence type="ECO:0000313" key="1">
    <source>
        <dbReference type="EMBL" id="PWZ02664.1"/>
    </source>
</evidence>
<reference evidence="1 2" key="1">
    <citation type="journal article" date="2018" name="Mol. Biol. Evol.">
        <title>Broad Genomic Sampling Reveals a Smut Pathogenic Ancestry of the Fungal Clade Ustilaginomycotina.</title>
        <authorList>
            <person name="Kijpornyongpan T."/>
            <person name="Mondo S.J."/>
            <person name="Barry K."/>
            <person name="Sandor L."/>
            <person name="Lee J."/>
            <person name="Lipzen A."/>
            <person name="Pangilinan J."/>
            <person name="LaButti K."/>
            <person name="Hainaut M."/>
            <person name="Henrissat B."/>
            <person name="Grigoriev I.V."/>
            <person name="Spatafora J.W."/>
            <person name="Aime M.C."/>
        </authorList>
    </citation>
    <scope>NUCLEOTIDE SEQUENCE [LARGE SCALE GENOMIC DNA]</scope>
    <source>
        <strain evidence="1 2">MCA 3645</strain>
    </source>
</reference>